<dbReference type="AlphaFoldDB" id="A0A6C0C1B5"/>
<organism evidence="1">
    <name type="scientific">viral metagenome</name>
    <dbReference type="NCBI Taxonomy" id="1070528"/>
    <lineage>
        <taxon>unclassified sequences</taxon>
        <taxon>metagenomes</taxon>
        <taxon>organismal metagenomes</taxon>
    </lineage>
</organism>
<protein>
    <submittedName>
        <fullName evidence="1">Uncharacterized protein</fullName>
    </submittedName>
</protein>
<evidence type="ECO:0000313" key="1">
    <source>
        <dbReference type="EMBL" id="QHS98475.1"/>
    </source>
</evidence>
<proteinExistence type="predicted"/>
<accession>A0A6C0C1B5</accession>
<dbReference type="EMBL" id="MN739317">
    <property type="protein sequence ID" value="QHS98475.1"/>
    <property type="molecule type" value="Genomic_DNA"/>
</dbReference>
<name>A0A6C0C1B5_9ZZZZ</name>
<sequence>MSMYKDLTPTNLAKCNKLAPNIIRCSRCKGSGLIPSEVQSGCGCLPCKFCYSCQNKYKYGNYDTCMECYGLGVITKERAERSEIINYNSIS</sequence>
<reference evidence="1" key="1">
    <citation type="journal article" date="2020" name="Nature">
        <title>Giant virus diversity and host interactions through global metagenomics.</title>
        <authorList>
            <person name="Schulz F."/>
            <person name="Roux S."/>
            <person name="Paez-Espino D."/>
            <person name="Jungbluth S."/>
            <person name="Walsh D.A."/>
            <person name="Denef V.J."/>
            <person name="McMahon K.D."/>
            <person name="Konstantinidis K.T."/>
            <person name="Eloe-Fadrosh E.A."/>
            <person name="Kyrpides N.C."/>
            <person name="Woyke T."/>
        </authorList>
    </citation>
    <scope>NUCLEOTIDE SEQUENCE</scope>
    <source>
        <strain evidence="1">GVMAG-M-3300020185-18</strain>
    </source>
</reference>